<dbReference type="GO" id="GO:0005975">
    <property type="term" value="P:carbohydrate metabolic process"/>
    <property type="evidence" value="ECO:0007669"/>
    <property type="project" value="InterPro"/>
</dbReference>
<evidence type="ECO:0000313" key="3">
    <source>
        <dbReference type="Proteomes" id="UP001153404"/>
    </source>
</evidence>
<comment type="caution">
    <text evidence="2">The sequence shown here is derived from an EMBL/GenBank/DDBJ whole genome shotgun (WGS) entry which is preliminary data.</text>
</comment>
<evidence type="ECO:0000313" key="2">
    <source>
        <dbReference type="EMBL" id="MDG0810224.1"/>
    </source>
</evidence>
<feature type="compositionally biased region" description="Basic and acidic residues" evidence="1">
    <location>
        <begin position="1274"/>
        <end position="1287"/>
    </location>
</feature>
<dbReference type="GO" id="GO:0016787">
    <property type="term" value="F:hydrolase activity"/>
    <property type="evidence" value="ECO:0007669"/>
    <property type="project" value="UniProtKB-KW"/>
</dbReference>
<dbReference type="SUPFAM" id="SSF48208">
    <property type="entry name" value="Six-hairpin glycosidases"/>
    <property type="match status" value="1"/>
</dbReference>
<dbReference type="Proteomes" id="UP001153404">
    <property type="component" value="Unassembled WGS sequence"/>
</dbReference>
<dbReference type="InterPro" id="IPR008928">
    <property type="entry name" value="6-hairpin_glycosidase_sf"/>
</dbReference>
<dbReference type="Gene3D" id="1.50.10.10">
    <property type="match status" value="2"/>
</dbReference>
<protein>
    <submittedName>
        <fullName evidence="2">Glycosyl hydrolase</fullName>
    </submittedName>
</protein>
<feature type="region of interest" description="Disordered" evidence="1">
    <location>
        <begin position="696"/>
        <end position="725"/>
    </location>
</feature>
<feature type="compositionally biased region" description="Basic and acidic residues" evidence="1">
    <location>
        <begin position="696"/>
        <end position="705"/>
    </location>
</feature>
<dbReference type="Pfam" id="PF17132">
    <property type="entry name" value="Glyco_hydro_106"/>
    <property type="match status" value="1"/>
</dbReference>
<keyword evidence="3" id="KW-1185">Reference proteome</keyword>
<gene>
    <name evidence="2" type="ORF">OMP40_13385</name>
</gene>
<keyword evidence="2" id="KW-0378">Hydrolase</keyword>
<feature type="region of interest" description="Disordered" evidence="1">
    <location>
        <begin position="1243"/>
        <end position="1287"/>
    </location>
</feature>
<sequence length="1287" mass="143632">MDIANNRALPKWIWHRERHQQRSLTLIAHLNMDAPVEGAAFRAALTGEAVVRWNGDIVGRIAESPSAAAAFTSVAGFPASIPAGRHALSVEIVANDVYPIADVNAYLHARTVGFIGFVEGEGLWLPSGEDWLADGERADVVALLGEEPFGDLESSPDWFVRGGYGDIAATPLEDPAVPERSSVDASPAGGGAWRFGGTLAGIGGAPLEEPVPERLELFYHLRKQNEWKLRRAAQRRLDLAALPQATVDLGREHNARIRLVNEGTSAITVLWNGAESMQELERYDGCITEWFSAVPGESLHTLPQGMRFVRLFFLGEAGAAFAASVRFEAVQVALEQTGSFASDATRLPLVYDVSAHTSRICHQIGLWDGIKRDRLNWTFDLYMAARSCYFLWDDKAVIRRALRELGEGTPHGKWMNGICEYTLWWIQAVAEYVFYTGDRAFALEMSEPLRRHAGWVFENTDESTGRLSPEGSILIEWVPLTEEERASGLQAIYGMTLSALGRLSADLPALGIGRLPPQPLTHEDEFMRPDNRLAVKALGISAGMVGEARARAFLSSYELADPVTPLSAYQFAECCSRYGMHERAYGIIEQVWGGMLDRGATTFLGDLHRCVRGGRLPRRADDLRVVRLLPDQPVPFLVEHAGQVDLRDGAGRDVLVAGVRGGSLRTDGGRRHRKLLGHRAHAARYDRRLLAARDGRRIDGRDSRSGRRRGRCRRRRGEGSPGRRIVGGAVGEERIEMSGLLQEQFERPPVDYRGKPFWSWNGELRQEELIRQIGVLKEMGFGGFFMHSRTGLATEYMGEEWMKLINACADEAEGLGMEAWLYDEDRWPSGTAGGLVTREPDYRRKFIRLRVSGAEAFIPPQDPPLALFECALDGLAAIEVRQLADGERPAPGRWALCFTVEEQASESFYNGYTYVDTMNREAVDRFIELTHEAYKDACGDRLGRSIKGIFTDEPHRGALLDGFGLANPDPEWLAPWTASLFERFRERFGYELAPRLPELFLQVEGRAVSQVKWHYAELLTELFMENFAKPIGEWCDANGLALTGHTLHEDSLTAQTAMVGSVMRFYEHMSHPGVDVLTEGNVSYWIVKQLSSAARQLGRSWMMSELYGCTGWQMTLQGHKAVGDWQALLGINLRCHHLSWYTMAGEAKRDYPASIFYQSAWWREYETVETYFARLGLLLSQGEPACELLVVHPVESVWCQTYPGWSRGLSAVSPAVQELERKFEALYHLLAGGTDRLRLRRRGNDVKAGMRRNGGRRDAASSGGPRGLSRGARVRHDDDPERYAAPA</sequence>
<dbReference type="EMBL" id="JAPDIA010000003">
    <property type="protein sequence ID" value="MDG0810224.1"/>
    <property type="molecule type" value="Genomic_DNA"/>
</dbReference>
<reference evidence="2" key="1">
    <citation type="submission" date="2022-10" db="EMBL/GenBank/DDBJ databases">
        <title>Comparative genomic analysis of Cohnella hashimotonis sp. nov., isolated from the International Space Station.</title>
        <authorList>
            <person name="Simpson A."/>
            <person name="Venkateswaran K."/>
        </authorList>
    </citation>
    <scope>NUCLEOTIDE SEQUENCE</scope>
    <source>
        <strain evidence="2">DSM 28161</strain>
    </source>
</reference>
<feature type="compositionally biased region" description="Basic residues" evidence="1">
    <location>
        <begin position="706"/>
        <end position="716"/>
    </location>
</feature>
<organism evidence="2 3">
    <name type="scientific">Cohnella rhizosphaerae</name>
    <dbReference type="NCBI Taxonomy" id="1457232"/>
    <lineage>
        <taxon>Bacteria</taxon>
        <taxon>Bacillati</taxon>
        <taxon>Bacillota</taxon>
        <taxon>Bacilli</taxon>
        <taxon>Bacillales</taxon>
        <taxon>Paenibacillaceae</taxon>
        <taxon>Cohnella</taxon>
    </lineage>
</organism>
<dbReference type="InterPro" id="IPR012341">
    <property type="entry name" value="6hp_glycosidase-like_sf"/>
</dbReference>
<dbReference type="InterPro" id="IPR053161">
    <property type="entry name" value="Ulvan_degrading_GH"/>
</dbReference>
<name>A0A9X4QTB2_9BACL</name>
<dbReference type="PANTHER" id="PTHR36848">
    <property type="entry name" value="DNA-BINDING PROTEIN (PUTATIVE SECRETED PROTEIN)-RELATED"/>
    <property type="match status" value="1"/>
</dbReference>
<proteinExistence type="predicted"/>
<evidence type="ECO:0000256" key="1">
    <source>
        <dbReference type="SAM" id="MobiDB-lite"/>
    </source>
</evidence>
<accession>A0A9X4QTB2</accession>
<dbReference type="PANTHER" id="PTHR36848:SF2">
    <property type="entry name" value="SECRETED PROTEIN"/>
    <property type="match status" value="1"/>
</dbReference>